<dbReference type="GO" id="GO:0005737">
    <property type="term" value="C:cytoplasm"/>
    <property type="evidence" value="ECO:0007669"/>
    <property type="project" value="UniProtKB-SubCell"/>
</dbReference>
<evidence type="ECO:0000256" key="7">
    <source>
        <dbReference type="ARBA" id="ARBA00022490"/>
    </source>
</evidence>
<dbReference type="EC" id="2.7.1.33" evidence="5 14"/>
<dbReference type="GO" id="GO:0004594">
    <property type="term" value="F:pantothenate kinase activity"/>
    <property type="evidence" value="ECO:0007669"/>
    <property type="project" value="UniProtKB-UniRule"/>
</dbReference>
<evidence type="ECO:0000256" key="10">
    <source>
        <dbReference type="ARBA" id="ARBA00022777"/>
    </source>
</evidence>
<gene>
    <name evidence="14" type="primary">coaA</name>
    <name evidence="17" type="ORF">JCM5805K_1818</name>
</gene>
<evidence type="ECO:0000256" key="13">
    <source>
        <dbReference type="ARBA" id="ARBA00032866"/>
    </source>
</evidence>
<evidence type="ECO:0000313" key="18">
    <source>
        <dbReference type="Proteomes" id="UP000031847"/>
    </source>
</evidence>
<dbReference type="PANTHER" id="PTHR10285">
    <property type="entry name" value="URIDINE KINASE"/>
    <property type="match status" value="1"/>
</dbReference>
<evidence type="ECO:0000256" key="6">
    <source>
        <dbReference type="ARBA" id="ARBA00015080"/>
    </source>
</evidence>
<dbReference type="AlphaFoldDB" id="A0A0B8R0G1"/>
<evidence type="ECO:0000256" key="15">
    <source>
        <dbReference type="RuleBase" id="RU003530"/>
    </source>
</evidence>
<keyword evidence="8 14" id="KW-0808">Transferase</keyword>
<comment type="caution">
    <text evidence="17">The sequence shown here is derived from an EMBL/GenBank/DDBJ whole genome shotgun (WGS) entry which is preliminary data.</text>
</comment>
<reference evidence="17 18" key="1">
    <citation type="submission" date="2015-01" db="EMBL/GenBank/DDBJ databases">
        <title>Lactococcus lactis subsp.lactis JCM 5805 whole genome shotgun sequence.</title>
        <authorList>
            <person name="Fujii T."/>
            <person name="Tomita Y."/>
            <person name="Ikushima S."/>
            <person name="Fujiwara D."/>
        </authorList>
    </citation>
    <scope>NUCLEOTIDE SEQUENCE [LARGE SCALE GENOMIC DNA]</scope>
    <source>
        <strain evidence="17 18">JCM 5805</strain>
    </source>
</reference>
<dbReference type="GO" id="GO:0005524">
    <property type="term" value="F:ATP binding"/>
    <property type="evidence" value="ECO:0007669"/>
    <property type="project" value="UniProtKB-UniRule"/>
</dbReference>
<evidence type="ECO:0000256" key="5">
    <source>
        <dbReference type="ARBA" id="ARBA00012102"/>
    </source>
</evidence>
<keyword evidence="7 14" id="KW-0963">Cytoplasm</keyword>
<evidence type="ECO:0000256" key="12">
    <source>
        <dbReference type="ARBA" id="ARBA00022993"/>
    </source>
</evidence>
<evidence type="ECO:0000256" key="1">
    <source>
        <dbReference type="ARBA" id="ARBA00001206"/>
    </source>
</evidence>
<evidence type="ECO:0000313" key="17">
    <source>
        <dbReference type="EMBL" id="GAM80703.1"/>
    </source>
</evidence>
<feature type="domain" description="Phosphoribulokinase/uridine kinase" evidence="16">
    <location>
        <begin position="96"/>
        <end position="243"/>
    </location>
</feature>
<evidence type="ECO:0000256" key="4">
    <source>
        <dbReference type="ARBA" id="ARBA00006087"/>
    </source>
</evidence>
<dbReference type="CDD" id="cd02025">
    <property type="entry name" value="PanK"/>
    <property type="match status" value="1"/>
</dbReference>
<dbReference type="PIRSF" id="PIRSF000545">
    <property type="entry name" value="Pantothenate_kin"/>
    <property type="match status" value="1"/>
</dbReference>
<comment type="similarity">
    <text evidence="4 14 15">Belongs to the prokaryotic pantothenate kinase family.</text>
</comment>
<keyword evidence="11 14" id="KW-0067">ATP-binding</keyword>
<evidence type="ECO:0000256" key="14">
    <source>
        <dbReference type="HAMAP-Rule" id="MF_00215"/>
    </source>
</evidence>
<dbReference type="Gene3D" id="3.40.50.300">
    <property type="entry name" value="P-loop containing nucleotide triphosphate hydrolases"/>
    <property type="match status" value="1"/>
</dbReference>
<dbReference type="UniPathway" id="UPA00241">
    <property type="reaction ID" value="UER00352"/>
</dbReference>
<sequence>MISQKYDKIFVMNEFINFDEISRKTWQNLYNTSIAPLTHDELESIRSLNDEISLQDVEDVYLPLIHLLRLYKKNLEDMSYSKGLFLQKIVKTPPLIIGISGSVAVGKSTTARLLQLLLSRAFPKLTVDLVTTDGFLYTTNDLKNMGILDRKGFPESYDMEKLTSFLYHVKNGEKFEVPIYSHETYDILPNQSQIIDSPDILIVEGINVLQNPQNQLLYISDFYDFSIYVDADEKLIEKWYLERFDSLLKLAKYDQTNFYHQFTKMPEDKVINLARETWARVNRVNLREYIEPTRNRAEIILHKTENHYIDKIYLKKF</sequence>
<dbReference type="Proteomes" id="UP000031847">
    <property type="component" value="Unassembled WGS sequence"/>
</dbReference>
<dbReference type="NCBIfam" id="TIGR00554">
    <property type="entry name" value="panK_bact"/>
    <property type="match status" value="1"/>
</dbReference>
<dbReference type="InterPro" id="IPR006083">
    <property type="entry name" value="PRK/URK"/>
</dbReference>
<proteinExistence type="inferred from homology"/>
<dbReference type="SUPFAM" id="SSF52540">
    <property type="entry name" value="P-loop containing nucleoside triphosphate hydrolases"/>
    <property type="match status" value="1"/>
</dbReference>
<dbReference type="InterPro" id="IPR004566">
    <property type="entry name" value="PanK"/>
</dbReference>
<keyword evidence="12 14" id="KW-0173">Coenzyme A biosynthesis</keyword>
<dbReference type="Pfam" id="PF00485">
    <property type="entry name" value="PRK"/>
    <property type="match status" value="1"/>
</dbReference>
<name>A0A0B8R0G1_LACLL</name>
<accession>A0A0B8R0G1</accession>
<protein>
    <recommendedName>
        <fullName evidence="6 14">Pantothenate kinase</fullName>
        <ecNumber evidence="5 14">2.7.1.33</ecNumber>
    </recommendedName>
    <alternativeName>
        <fullName evidence="13 14">Pantothenic acid kinase</fullName>
    </alternativeName>
</protein>
<feature type="binding site" evidence="14">
    <location>
        <begin position="101"/>
        <end position="108"/>
    </location>
    <ligand>
        <name>ATP</name>
        <dbReference type="ChEBI" id="CHEBI:30616"/>
    </ligand>
</feature>
<comment type="subcellular location">
    <subcellularLocation>
        <location evidence="2 14 15">Cytoplasm</location>
    </subcellularLocation>
</comment>
<organism evidence="17 18">
    <name type="scientific">Lactococcus lactis subsp. lactis</name>
    <name type="common">Streptococcus lactis</name>
    <dbReference type="NCBI Taxonomy" id="1360"/>
    <lineage>
        <taxon>Bacteria</taxon>
        <taxon>Bacillati</taxon>
        <taxon>Bacillota</taxon>
        <taxon>Bacilli</taxon>
        <taxon>Lactobacillales</taxon>
        <taxon>Streptococcaceae</taxon>
        <taxon>Lactococcus</taxon>
    </lineage>
</organism>
<keyword evidence="9 14" id="KW-0547">Nucleotide-binding</keyword>
<dbReference type="InterPro" id="IPR027417">
    <property type="entry name" value="P-loop_NTPase"/>
</dbReference>
<evidence type="ECO:0000256" key="9">
    <source>
        <dbReference type="ARBA" id="ARBA00022741"/>
    </source>
</evidence>
<evidence type="ECO:0000256" key="3">
    <source>
        <dbReference type="ARBA" id="ARBA00005225"/>
    </source>
</evidence>
<dbReference type="HAMAP" id="MF_00215">
    <property type="entry name" value="Pantothen_kinase_1"/>
    <property type="match status" value="1"/>
</dbReference>
<dbReference type="EMBL" id="BBSI01000029">
    <property type="protein sequence ID" value="GAM80703.1"/>
    <property type="molecule type" value="Genomic_DNA"/>
</dbReference>
<comment type="catalytic activity">
    <reaction evidence="1 14 15">
        <text>(R)-pantothenate + ATP = (R)-4'-phosphopantothenate + ADP + H(+)</text>
        <dbReference type="Rhea" id="RHEA:16373"/>
        <dbReference type="ChEBI" id="CHEBI:10986"/>
        <dbReference type="ChEBI" id="CHEBI:15378"/>
        <dbReference type="ChEBI" id="CHEBI:29032"/>
        <dbReference type="ChEBI" id="CHEBI:30616"/>
        <dbReference type="ChEBI" id="CHEBI:456216"/>
        <dbReference type="EC" id="2.7.1.33"/>
    </reaction>
</comment>
<comment type="pathway">
    <text evidence="3 14 15">Cofactor biosynthesis; coenzyme A biosynthesis; CoA from (R)-pantothenate: step 1/5.</text>
</comment>
<evidence type="ECO:0000256" key="11">
    <source>
        <dbReference type="ARBA" id="ARBA00022840"/>
    </source>
</evidence>
<keyword evidence="10 14" id="KW-0418">Kinase</keyword>
<evidence type="ECO:0000259" key="16">
    <source>
        <dbReference type="Pfam" id="PF00485"/>
    </source>
</evidence>
<evidence type="ECO:0000256" key="8">
    <source>
        <dbReference type="ARBA" id="ARBA00022679"/>
    </source>
</evidence>
<evidence type="ECO:0000256" key="2">
    <source>
        <dbReference type="ARBA" id="ARBA00004496"/>
    </source>
</evidence>
<dbReference type="GO" id="GO:0015937">
    <property type="term" value="P:coenzyme A biosynthetic process"/>
    <property type="evidence" value="ECO:0007669"/>
    <property type="project" value="UniProtKB-UniRule"/>
</dbReference>